<organism evidence="2">
    <name type="scientific">Cladocopium goreaui</name>
    <dbReference type="NCBI Taxonomy" id="2562237"/>
    <lineage>
        <taxon>Eukaryota</taxon>
        <taxon>Sar</taxon>
        <taxon>Alveolata</taxon>
        <taxon>Dinophyceae</taxon>
        <taxon>Suessiales</taxon>
        <taxon>Symbiodiniaceae</taxon>
        <taxon>Cladocopium</taxon>
    </lineage>
</organism>
<comment type="caution">
    <text evidence="2">The sequence shown here is derived from an EMBL/GenBank/DDBJ whole genome shotgun (WGS) entry which is preliminary data.</text>
</comment>
<evidence type="ECO:0000313" key="4">
    <source>
        <dbReference type="Proteomes" id="UP001152797"/>
    </source>
</evidence>
<name>A0A9P1CXE3_9DINO</name>
<dbReference type="AlphaFoldDB" id="A0A9P1CXE3"/>
<dbReference type="EMBL" id="CAMXCT010002779">
    <property type="protein sequence ID" value="CAI4000397.1"/>
    <property type="molecule type" value="Genomic_DNA"/>
</dbReference>
<gene>
    <name evidence="2" type="ORF">C1SCF055_LOCUS26518</name>
</gene>
<dbReference type="Proteomes" id="UP001152797">
    <property type="component" value="Unassembled WGS sequence"/>
</dbReference>
<reference evidence="3" key="2">
    <citation type="submission" date="2024-04" db="EMBL/GenBank/DDBJ databases">
        <authorList>
            <person name="Chen Y."/>
            <person name="Shah S."/>
            <person name="Dougan E. K."/>
            <person name="Thang M."/>
            <person name="Chan C."/>
        </authorList>
    </citation>
    <scope>NUCLEOTIDE SEQUENCE [LARGE SCALE GENOMIC DNA]</scope>
</reference>
<feature type="compositionally biased region" description="Basic and acidic residues" evidence="1">
    <location>
        <begin position="53"/>
        <end position="62"/>
    </location>
</feature>
<keyword evidence="4" id="KW-1185">Reference proteome</keyword>
<evidence type="ECO:0000313" key="2">
    <source>
        <dbReference type="EMBL" id="CAI4000397.1"/>
    </source>
</evidence>
<feature type="region of interest" description="Disordered" evidence="1">
    <location>
        <begin position="1"/>
        <end position="68"/>
    </location>
</feature>
<dbReference type="EMBL" id="CAMXCT030002779">
    <property type="protein sequence ID" value="CAL4787709.1"/>
    <property type="molecule type" value="Genomic_DNA"/>
</dbReference>
<accession>A0A9P1CXE3</accession>
<protein>
    <submittedName>
        <fullName evidence="2">Uncharacterized protein</fullName>
    </submittedName>
</protein>
<dbReference type="EMBL" id="CAMXCT020002779">
    <property type="protein sequence ID" value="CAL1153772.1"/>
    <property type="molecule type" value="Genomic_DNA"/>
</dbReference>
<reference evidence="2" key="1">
    <citation type="submission" date="2022-10" db="EMBL/GenBank/DDBJ databases">
        <authorList>
            <person name="Chen Y."/>
            <person name="Dougan E. K."/>
            <person name="Chan C."/>
            <person name="Rhodes N."/>
            <person name="Thang M."/>
        </authorList>
    </citation>
    <scope>NUCLEOTIDE SEQUENCE</scope>
</reference>
<evidence type="ECO:0000313" key="3">
    <source>
        <dbReference type="EMBL" id="CAL1153772.1"/>
    </source>
</evidence>
<sequence>MSAPSQQGAEVEESTAAGDLWRPPVAATSVDAARISVASPETEPRQRKGRWARSREVARASTEDPGES</sequence>
<proteinExistence type="predicted"/>
<evidence type="ECO:0000256" key="1">
    <source>
        <dbReference type="SAM" id="MobiDB-lite"/>
    </source>
</evidence>